<protein>
    <submittedName>
        <fullName evidence="2">Uncharacterized protein</fullName>
    </submittedName>
</protein>
<accession>A0A9D5CBY6</accession>
<evidence type="ECO:0000313" key="3">
    <source>
        <dbReference type="Proteomes" id="UP001085076"/>
    </source>
</evidence>
<evidence type="ECO:0000256" key="1">
    <source>
        <dbReference type="SAM" id="SignalP"/>
    </source>
</evidence>
<reference evidence="2" key="2">
    <citation type="journal article" date="2022" name="Hortic Res">
        <title>The genome of Dioscorea zingiberensis sheds light on the biosynthesis, origin and evolution of the medicinally important diosgenin saponins.</title>
        <authorList>
            <person name="Li Y."/>
            <person name="Tan C."/>
            <person name="Li Z."/>
            <person name="Guo J."/>
            <person name="Li S."/>
            <person name="Chen X."/>
            <person name="Wang C."/>
            <person name="Dai X."/>
            <person name="Yang H."/>
            <person name="Song W."/>
            <person name="Hou L."/>
            <person name="Xu J."/>
            <person name="Tong Z."/>
            <person name="Xu A."/>
            <person name="Yuan X."/>
            <person name="Wang W."/>
            <person name="Yang Q."/>
            <person name="Chen L."/>
            <person name="Sun Z."/>
            <person name="Wang K."/>
            <person name="Pan B."/>
            <person name="Chen J."/>
            <person name="Bao Y."/>
            <person name="Liu F."/>
            <person name="Qi X."/>
            <person name="Gang D.R."/>
            <person name="Wen J."/>
            <person name="Li J."/>
        </authorList>
    </citation>
    <scope>NUCLEOTIDE SEQUENCE</scope>
    <source>
        <strain evidence="2">Dzin_1.0</strain>
    </source>
</reference>
<sequence>MYSDLFFLAEALLIAHLFLCFFDPIAYELRVGNFCNHGISGWVRCSSGGFPHDNGPSIPQLLHQIGNGNDESSSYLKHGALQQLIKAFLGNDHSMKTKVVGNESPSILICFSLKTNNAGQITSKLHVIELGAQSEALPIDPLSLCFFNPIAEELRLNKDNILLLELLIQVANQRKRLTIRQFAGLLKIVRITATISKHLPPAPDPWPQVVERGFAALVVMAQTWDESSDEFRQHENRCYMKLHDSPLKSGAEEENEMSKLDPLQKRKLRQNWLLLLRSKSKQCIKSEHDQDINHVHLHVLESDSPVAVHGDSQGVNGSTGSDGYLGSVPYGDHKHSLEIHRSILINHVIKQCYQGSQRTQRKQREGRPSNKLLIKCINQIPKDCNLAAVTNDGRWCMKKLRGTKQKELASIVKLK</sequence>
<keyword evidence="3" id="KW-1185">Reference proteome</keyword>
<proteinExistence type="predicted"/>
<name>A0A9D5CBY6_9LILI</name>
<feature type="chain" id="PRO_5038449002" evidence="1">
    <location>
        <begin position="23"/>
        <end position="415"/>
    </location>
</feature>
<dbReference type="OrthoDB" id="3268246at2759"/>
<organism evidence="2 3">
    <name type="scientific">Dioscorea zingiberensis</name>
    <dbReference type="NCBI Taxonomy" id="325984"/>
    <lineage>
        <taxon>Eukaryota</taxon>
        <taxon>Viridiplantae</taxon>
        <taxon>Streptophyta</taxon>
        <taxon>Embryophyta</taxon>
        <taxon>Tracheophyta</taxon>
        <taxon>Spermatophyta</taxon>
        <taxon>Magnoliopsida</taxon>
        <taxon>Liliopsida</taxon>
        <taxon>Dioscoreales</taxon>
        <taxon>Dioscoreaceae</taxon>
        <taxon>Dioscorea</taxon>
    </lineage>
</organism>
<feature type="signal peptide" evidence="1">
    <location>
        <begin position="1"/>
        <end position="22"/>
    </location>
</feature>
<keyword evidence="1" id="KW-0732">Signal</keyword>
<gene>
    <name evidence="2" type="ORF">J5N97_023383</name>
</gene>
<reference evidence="2" key="1">
    <citation type="submission" date="2021-03" db="EMBL/GenBank/DDBJ databases">
        <authorList>
            <person name="Li Z."/>
            <person name="Yang C."/>
        </authorList>
    </citation>
    <scope>NUCLEOTIDE SEQUENCE</scope>
    <source>
        <strain evidence="2">Dzin_1.0</strain>
        <tissue evidence="2">Leaf</tissue>
    </source>
</reference>
<comment type="caution">
    <text evidence="2">The sequence shown here is derived from an EMBL/GenBank/DDBJ whole genome shotgun (WGS) entry which is preliminary data.</text>
</comment>
<dbReference type="EMBL" id="JAGGNH010000006">
    <property type="protein sequence ID" value="KAJ0970506.1"/>
    <property type="molecule type" value="Genomic_DNA"/>
</dbReference>
<evidence type="ECO:0000313" key="2">
    <source>
        <dbReference type="EMBL" id="KAJ0970506.1"/>
    </source>
</evidence>
<dbReference type="Proteomes" id="UP001085076">
    <property type="component" value="Miscellaneous, Linkage group lg06"/>
</dbReference>
<dbReference type="AlphaFoldDB" id="A0A9D5CBY6"/>